<dbReference type="Proteomes" id="UP000051162">
    <property type="component" value="Unassembled WGS sequence"/>
</dbReference>
<sequence length="578" mass="65994">MANETFNLTTEPWIKVTERKTNATKMVSLIDLFEHAQDYRQLAGDMHTQDLAVLRVLLAILTAVYSRYDADGQPYPWLAANPVEQETLEVNRGTYEDAVLATWRQLFEAGHFSTIVIQYLQKFADRFDLFGDHPFYQATMADYDALVAEKKRVALGKGTVAIKQFNRRVSESNNTPAIFAPKADTAKNQLTLDELARWLITYQNYAGTTDKTKVETGEPFSSSPGWLYKLDAVYADGQTLFETLMLNLVLINENGEYTPQHPVWEVTNLRDYVDDRAEQINPDNIAALYTSWTRILHLEWDDAQQPTIFSAGLPMFDGENAYIEPMTTWRRDKKTEIDTPATRSSYTLSKAMWRNFGSYVRLNPDTSATKQQQEPGIVWWLNQLKNRQVLAGNKSLSLASVTFVSGGAPANLPIAEYHDDIQIMAGVLFDRHQDEDDYWPVYIENVIQQTQKIGTDFYSFAMNVGRVRGMKLEAKLFANKLSDQFYSRLNDPFKNWLAGLTPTTDRDQAILDWKKELRKLATDAAKSVMATGSLRDATGYFDQDQQAWVNIFIVMSWFQGKVKRDLGLKKGEIKENGR</sequence>
<dbReference type="STRING" id="1423773.FD30_GL001452"/>
<evidence type="ECO:0000313" key="1">
    <source>
        <dbReference type="EMBL" id="KRK76280.1"/>
    </source>
</evidence>
<dbReference type="CDD" id="cd09729">
    <property type="entry name" value="Cse1_I-E"/>
    <property type="match status" value="1"/>
</dbReference>
<dbReference type="Gene3D" id="1.10.132.100">
    <property type="match status" value="1"/>
</dbReference>
<dbReference type="PATRIC" id="fig|1423773.3.peg.1489"/>
<evidence type="ECO:0008006" key="3">
    <source>
        <dbReference type="Google" id="ProtNLM"/>
    </source>
</evidence>
<dbReference type="RefSeq" id="WP_056944021.1">
    <property type="nucleotide sequence ID" value="NZ_AZDT01000021.1"/>
</dbReference>
<accession>A0A0R1JZE7</accession>
<dbReference type="AlphaFoldDB" id="A0A0R1JZE7"/>
<dbReference type="GeneID" id="84781969"/>
<dbReference type="InterPro" id="IPR013381">
    <property type="entry name" value="CRISPR-assoc_prot_Cse1"/>
</dbReference>
<organism evidence="1 2">
    <name type="scientific">Levilactobacillus namurensis DSM 19117</name>
    <dbReference type="NCBI Taxonomy" id="1423773"/>
    <lineage>
        <taxon>Bacteria</taxon>
        <taxon>Bacillati</taxon>
        <taxon>Bacillota</taxon>
        <taxon>Bacilli</taxon>
        <taxon>Lactobacillales</taxon>
        <taxon>Lactobacillaceae</taxon>
        <taxon>Levilactobacillus</taxon>
    </lineage>
</organism>
<evidence type="ECO:0000313" key="2">
    <source>
        <dbReference type="Proteomes" id="UP000051162"/>
    </source>
</evidence>
<comment type="caution">
    <text evidence="1">The sequence shown here is derived from an EMBL/GenBank/DDBJ whole genome shotgun (WGS) entry which is preliminary data.</text>
</comment>
<gene>
    <name evidence="1" type="ORF">FD30_GL001452</name>
</gene>
<dbReference type="OrthoDB" id="3187690at2"/>
<proteinExistence type="predicted"/>
<protein>
    <recommendedName>
        <fullName evidence="3">CRISPR-associated protein, Cse1 family</fullName>
    </recommendedName>
</protein>
<name>A0A0R1JZE7_9LACO</name>
<dbReference type="EMBL" id="AZDT01000021">
    <property type="protein sequence ID" value="KRK76280.1"/>
    <property type="molecule type" value="Genomic_DNA"/>
</dbReference>
<keyword evidence="2" id="KW-1185">Reference proteome</keyword>
<dbReference type="Pfam" id="PF09481">
    <property type="entry name" value="CRISPR_Cse1"/>
    <property type="match status" value="1"/>
</dbReference>
<reference evidence="1 2" key="1">
    <citation type="journal article" date="2015" name="Genome Announc.">
        <title>Expanding the biotechnology potential of lactobacilli through comparative genomics of 213 strains and associated genera.</title>
        <authorList>
            <person name="Sun Z."/>
            <person name="Harris H.M."/>
            <person name="McCann A."/>
            <person name="Guo C."/>
            <person name="Argimon S."/>
            <person name="Zhang W."/>
            <person name="Yang X."/>
            <person name="Jeffery I.B."/>
            <person name="Cooney J.C."/>
            <person name="Kagawa T.F."/>
            <person name="Liu W."/>
            <person name="Song Y."/>
            <person name="Salvetti E."/>
            <person name="Wrobel A."/>
            <person name="Rasinkangas P."/>
            <person name="Parkhill J."/>
            <person name="Rea M.C."/>
            <person name="O'Sullivan O."/>
            <person name="Ritari J."/>
            <person name="Douillard F.P."/>
            <person name="Paul Ross R."/>
            <person name="Yang R."/>
            <person name="Briner A.E."/>
            <person name="Felis G.E."/>
            <person name="de Vos W.M."/>
            <person name="Barrangou R."/>
            <person name="Klaenhammer T.R."/>
            <person name="Caufield P.W."/>
            <person name="Cui Y."/>
            <person name="Zhang H."/>
            <person name="O'Toole P.W."/>
        </authorList>
    </citation>
    <scope>NUCLEOTIDE SEQUENCE [LARGE SCALE GENOMIC DNA]</scope>
    <source>
        <strain evidence="1 2">DSM 19117</strain>
    </source>
</reference>